<reference evidence="2" key="1">
    <citation type="submission" date="2021-01" db="EMBL/GenBank/DDBJ databases">
        <authorList>
            <person name="Eckstrom K.M.E."/>
        </authorList>
    </citation>
    <scope>NUCLEOTIDE SEQUENCE</scope>
    <source>
        <strain evidence="2">UVCC 0001</strain>
    </source>
</reference>
<dbReference type="Proteomes" id="UP001255856">
    <property type="component" value="Unassembled WGS sequence"/>
</dbReference>
<name>A0AAD9IFN4_PROWI</name>
<sequence>MDRAEKEAAKQRREEVAEQRNAIQVFLELLASQPEETWSSFLLGMGQGTDVPRLFRCAGKVQRVRNKNMSKRDTEKLLKEIWSQRVKDPGARLSKAGDLHEFLYTLFQKRWGLSTAMAEAAYSFLYGLWKYQWDADCELFLKILTNEVSEDVYFAQLQLQESVLELFEAVDRAQGTATGVLLKSDVRVALASFFKVGQADGKTPARFDELMKSLDEDQPGESVVWAKVFEEDREFNQGEFAEAIRDQALQERIEFLAALEAALIQEAGDGESCTQAQVARALMAMDSQLSYGAAAAMAASFWGASSAPTISIKLAMKRIARGVVKKGRRRTRNLSSRMGSSIMGPKQLNKAQPIRQKPAGPSADVTRAVEAMRQGWLAKLQR</sequence>
<evidence type="ECO:0000256" key="1">
    <source>
        <dbReference type="SAM" id="MobiDB-lite"/>
    </source>
</evidence>
<dbReference type="EMBL" id="JASFZW010000006">
    <property type="protein sequence ID" value="KAK2077541.1"/>
    <property type="molecule type" value="Genomic_DNA"/>
</dbReference>
<evidence type="ECO:0000313" key="2">
    <source>
        <dbReference type="EMBL" id="KAK2077541.1"/>
    </source>
</evidence>
<gene>
    <name evidence="2" type="ORF">QBZ16_004386</name>
</gene>
<evidence type="ECO:0000313" key="3">
    <source>
        <dbReference type="Proteomes" id="UP001255856"/>
    </source>
</evidence>
<comment type="caution">
    <text evidence="2">The sequence shown here is derived from an EMBL/GenBank/DDBJ whole genome shotgun (WGS) entry which is preliminary data.</text>
</comment>
<feature type="region of interest" description="Disordered" evidence="1">
    <location>
        <begin position="336"/>
        <end position="366"/>
    </location>
</feature>
<proteinExistence type="predicted"/>
<protein>
    <submittedName>
        <fullName evidence="2">Uncharacterized protein</fullName>
    </submittedName>
</protein>
<dbReference type="PANTHER" id="PTHR16306:SF0">
    <property type="entry name" value="TRANSLIN-ASSOCIATED FACTOR X-INTERACTING PROTEIN 1"/>
    <property type="match status" value="1"/>
</dbReference>
<accession>A0AAD9IFN4</accession>
<keyword evidence="3" id="KW-1185">Reference proteome</keyword>
<dbReference type="AlphaFoldDB" id="A0AAD9IFN4"/>
<organism evidence="2 3">
    <name type="scientific">Prototheca wickerhamii</name>
    <dbReference type="NCBI Taxonomy" id="3111"/>
    <lineage>
        <taxon>Eukaryota</taxon>
        <taxon>Viridiplantae</taxon>
        <taxon>Chlorophyta</taxon>
        <taxon>core chlorophytes</taxon>
        <taxon>Trebouxiophyceae</taxon>
        <taxon>Chlorellales</taxon>
        <taxon>Chlorellaceae</taxon>
        <taxon>Prototheca</taxon>
    </lineage>
</organism>
<dbReference type="GO" id="GO:0005737">
    <property type="term" value="C:cytoplasm"/>
    <property type="evidence" value="ECO:0007669"/>
    <property type="project" value="TreeGrafter"/>
</dbReference>
<dbReference type="PANTHER" id="PTHR16306">
    <property type="entry name" value="TRANSLIN-ASSOCIATED FACTOR X-INTERACTING PROTEIN 1"/>
    <property type="match status" value="1"/>
</dbReference>